<evidence type="ECO:0000256" key="3">
    <source>
        <dbReference type="ARBA" id="ARBA00022475"/>
    </source>
</evidence>
<dbReference type="Proteomes" id="UP001601444">
    <property type="component" value="Unassembled WGS sequence"/>
</dbReference>
<evidence type="ECO:0000256" key="5">
    <source>
        <dbReference type="ARBA" id="ARBA00022989"/>
    </source>
</evidence>
<dbReference type="PANTHER" id="PTHR33452:SF1">
    <property type="entry name" value="INNER MEMBRANE PROTEIN YPHA-RELATED"/>
    <property type="match status" value="1"/>
</dbReference>
<name>A0ABW6PVT4_9NOCA</name>
<comment type="subcellular location">
    <subcellularLocation>
        <location evidence="1">Cell membrane</location>
        <topology evidence="1">Multi-pass membrane protein</topology>
    </subcellularLocation>
</comment>
<evidence type="ECO:0000313" key="9">
    <source>
        <dbReference type="Proteomes" id="UP001601444"/>
    </source>
</evidence>
<accession>A0ABW6PVT4</accession>
<organism evidence="8 9">
    <name type="scientific">Nocardia thailandica</name>
    <dbReference type="NCBI Taxonomy" id="257275"/>
    <lineage>
        <taxon>Bacteria</taxon>
        <taxon>Bacillati</taxon>
        <taxon>Actinomycetota</taxon>
        <taxon>Actinomycetes</taxon>
        <taxon>Mycobacteriales</taxon>
        <taxon>Nocardiaceae</taxon>
        <taxon>Nocardia</taxon>
    </lineage>
</organism>
<keyword evidence="3" id="KW-1003">Cell membrane</keyword>
<keyword evidence="5 7" id="KW-1133">Transmembrane helix</keyword>
<comment type="caution">
    <text evidence="8">The sequence shown here is derived from an EMBL/GenBank/DDBJ whole genome shotgun (WGS) entry which is preliminary data.</text>
</comment>
<evidence type="ECO:0000313" key="8">
    <source>
        <dbReference type="EMBL" id="MFF0546536.1"/>
    </source>
</evidence>
<sequence>MTTTEARTGTTTAAAPTADQATATDIGLLVLRVGFGALMAVHGSQKLFGWFGGAGWDATTSGFEAMGYNPGKLFGTLAGLTELGGGLLLLLGLFTPLAAALTLGTMINAINATWANGFSGTASGPGYEMALLFAIAAAGLAFTGAGRFSLDAGRPWERRGVVWGAGAVAVAVAAAVLTLILKWAL</sequence>
<evidence type="ECO:0000256" key="7">
    <source>
        <dbReference type="SAM" id="Phobius"/>
    </source>
</evidence>
<evidence type="ECO:0000256" key="1">
    <source>
        <dbReference type="ARBA" id="ARBA00004651"/>
    </source>
</evidence>
<feature type="transmembrane region" description="Helical" evidence="7">
    <location>
        <begin position="162"/>
        <end position="184"/>
    </location>
</feature>
<evidence type="ECO:0000256" key="2">
    <source>
        <dbReference type="ARBA" id="ARBA00006679"/>
    </source>
</evidence>
<evidence type="ECO:0000256" key="4">
    <source>
        <dbReference type="ARBA" id="ARBA00022692"/>
    </source>
</evidence>
<gene>
    <name evidence="8" type="ORF">ACFYTF_27235</name>
</gene>
<dbReference type="InterPro" id="IPR032808">
    <property type="entry name" value="DoxX"/>
</dbReference>
<evidence type="ECO:0000256" key="6">
    <source>
        <dbReference type="ARBA" id="ARBA00023136"/>
    </source>
</evidence>
<dbReference type="EMBL" id="JBIAMX010000022">
    <property type="protein sequence ID" value="MFF0546536.1"/>
    <property type="molecule type" value="Genomic_DNA"/>
</dbReference>
<dbReference type="InterPro" id="IPR051907">
    <property type="entry name" value="DoxX-like_oxidoreductase"/>
</dbReference>
<feature type="transmembrane region" description="Helical" evidence="7">
    <location>
        <begin position="130"/>
        <end position="150"/>
    </location>
</feature>
<proteinExistence type="inferred from homology"/>
<dbReference type="PANTHER" id="PTHR33452">
    <property type="entry name" value="OXIDOREDUCTASE CATD-RELATED"/>
    <property type="match status" value="1"/>
</dbReference>
<feature type="transmembrane region" description="Helical" evidence="7">
    <location>
        <begin position="87"/>
        <end position="110"/>
    </location>
</feature>
<reference evidence="8 9" key="1">
    <citation type="submission" date="2024-10" db="EMBL/GenBank/DDBJ databases">
        <title>The Natural Products Discovery Center: Release of the First 8490 Sequenced Strains for Exploring Actinobacteria Biosynthetic Diversity.</title>
        <authorList>
            <person name="Kalkreuter E."/>
            <person name="Kautsar S.A."/>
            <person name="Yang D."/>
            <person name="Bader C.D."/>
            <person name="Teijaro C.N."/>
            <person name="Fluegel L."/>
            <person name="Davis C.M."/>
            <person name="Simpson J.R."/>
            <person name="Lauterbach L."/>
            <person name="Steele A.D."/>
            <person name="Gui C."/>
            <person name="Meng S."/>
            <person name="Li G."/>
            <person name="Viehrig K."/>
            <person name="Ye F."/>
            <person name="Su P."/>
            <person name="Kiefer A.F."/>
            <person name="Nichols A."/>
            <person name="Cepeda A.J."/>
            <person name="Yan W."/>
            <person name="Fan B."/>
            <person name="Jiang Y."/>
            <person name="Adhikari A."/>
            <person name="Zheng C.-J."/>
            <person name="Schuster L."/>
            <person name="Cowan T.M."/>
            <person name="Smanski M.J."/>
            <person name="Chevrette M.G."/>
            <person name="De Carvalho L.P.S."/>
            <person name="Shen B."/>
        </authorList>
    </citation>
    <scope>NUCLEOTIDE SEQUENCE [LARGE SCALE GENOMIC DNA]</scope>
    <source>
        <strain evidence="8 9">NPDC004045</strain>
    </source>
</reference>
<keyword evidence="9" id="KW-1185">Reference proteome</keyword>
<dbReference type="RefSeq" id="WP_043648602.1">
    <property type="nucleotide sequence ID" value="NZ_JBIAMX010000022.1"/>
</dbReference>
<dbReference type="Pfam" id="PF07681">
    <property type="entry name" value="DoxX"/>
    <property type="match status" value="1"/>
</dbReference>
<keyword evidence="4 7" id="KW-0812">Transmembrane</keyword>
<protein>
    <submittedName>
        <fullName evidence="8">DoxX family protein</fullName>
    </submittedName>
</protein>
<keyword evidence="6 7" id="KW-0472">Membrane</keyword>
<comment type="similarity">
    <text evidence="2">Belongs to the DoxX family.</text>
</comment>